<feature type="signal peptide" evidence="2">
    <location>
        <begin position="1"/>
        <end position="24"/>
    </location>
</feature>
<dbReference type="EMBL" id="JAKWBI020000090">
    <property type="protein sequence ID" value="KAJ2903147.1"/>
    <property type="molecule type" value="Genomic_DNA"/>
</dbReference>
<reference evidence="3" key="1">
    <citation type="submission" date="2022-07" db="EMBL/GenBank/DDBJ databases">
        <title>Draft genome sequence of Zalerion maritima ATCC 34329, a (micro)plastics degrading marine fungus.</title>
        <authorList>
            <person name="Paco A."/>
            <person name="Goncalves M.F.M."/>
            <person name="Rocha-Santos T.A.P."/>
            <person name="Alves A."/>
        </authorList>
    </citation>
    <scope>NUCLEOTIDE SEQUENCE</scope>
    <source>
        <strain evidence="3">ATCC 34329</strain>
    </source>
</reference>
<keyword evidence="4" id="KW-1185">Reference proteome</keyword>
<organism evidence="3 4">
    <name type="scientific">Zalerion maritima</name>
    <dbReference type="NCBI Taxonomy" id="339359"/>
    <lineage>
        <taxon>Eukaryota</taxon>
        <taxon>Fungi</taxon>
        <taxon>Dikarya</taxon>
        <taxon>Ascomycota</taxon>
        <taxon>Pezizomycotina</taxon>
        <taxon>Sordariomycetes</taxon>
        <taxon>Lulworthiomycetidae</taxon>
        <taxon>Lulworthiales</taxon>
        <taxon>Lulworthiaceae</taxon>
        <taxon>Zalerion</taxon>
    </lineage>
</organism>
<gene>
    <name evidence="3" type="ORF">MKZ38_010411</name>
</gene>
<proteinExistence type="predicted"/>
<evidence type="ECO:0000256" key="1">
    <source>
        <dbReference type="SAM" id="Phobius"/>
    </source>
</evidence>
<keyword evidence="1" id="KW-0812">Transmembrane</keyword>
<comment type="caution">
    <text evidence="3">The sequence shown here is derived from an EMBL/GenBank/DDBJ whole genome shotgun (WGS) entry which is preliminary data.</text>
</comment>
<protein>
    <submittedName>
        <fullName evidence="3">Uncharacterized protein</fullName>
    </submittedName>
</protein>
<keyword evidence="2" id="KW-0732">Signal</keyword>
<name>A0AAD5WU84_9PEZI</name>
<dbReference type="AlphaFoldDB" id="A0AAD5WU84"/>
<keyword evidence="1" id="KW-0472">Membrane</keyword>
<feature type="transmembrane region" description="Helical" evidence="1">
    <location>
        <begin position="110"/>
        <end position="130"/>
    </location>
</feature>
<feature type="chain" id="PRO_5042286345" evidence="2">
    <location>
        <begin position="25"/>
        <end position="191"/>
    </location>
</feature>
<evidence type="ECO:0000256" key="2">
    <source>
        <dbReference type="SAM" id="SignalP"/>
    </source>
</evidence>
<dbReference type="Proteomes" id="UP001201980">
    <property type="component" value="Unassembled WGS sequence"/>
</dbReference>
<accession>A0AAD5WU84</accession>
<evidence type="ECO:0000313" key="4">
    <source>
        <dbReference type="Proteomes" id="UP001201980"/>
    </source>
</evidence>
<sequence>MMFGLKTLLLFIAAIGTCPMSVSTLPNFPAEPLHRHHARFPIPEPQLRATTKDAKQYHGGSCGFADHYGYCCYLDDMKGVEPQHFYDGIEYLRGFANAKARLSPEKCYRISFFFFLFFFLFCFQVFGIYLKKNELHPSFGEVAGAAEKAFRICYARPEATRLGFTSVYGISIENTDKGSWTVSFERDTSKC</sequence>
<evidence type="ECO:0000313" key="3">
    <source>
        <dbReference type="EMBL" id="KAJ2903147.1"/>
    </source>
</evidence>
<keyword evidence="1" id="KW-1133">Transmembrane helix</keyword>